<feature type="disulfide bond" evidence="14">
    <location>
        <begin position="106"/>
        <end position="121"/>
    </location>
</feature>
<dbReference type="GO" id="GO:0000902">
    <property type="term" value="P:cell morphogenesis"/>
    <property type="evidence" value="ECO:0007669"/>
    <property type="project" value="UniProtKB-ARBA"/>
</dbReference>
<evidence type="ECO:0000256" key="10">
    <source>
        <dbReference type="ARBA" id="ARBA00023157"/>
    </source>
</evidence>
<dbReference type="Gene3D" id="2.10.25.10">
    <property type="entry name" value="Laminin"/>
    <property type="match status" value="6"/>
</dbReference>
<dbReference type="SUPFAM" id="SSF57424">
    <property type="entry name" value="LDL receptor-like module"/>
    <property type="match status" value="1"/>
</dbReference>
<keyword evidence="8" id="KW-1133">Transmembrane helix</keyword>
<feature type="disulfide bond" evidence="13">
    <location>
        <begin position="1809"/>
        <end position="1818"/>
    </location>
</feature>
<dbReference type="InterPro" id="IPR001881">
    <property type="entry name" value="EGF-like_Ca-bd_dom"/>
</dbReference>
<dbReference type="InterPro" id="IPR000859">
    <property type="entry name" value="CUB_dom"/>
</dbReference>
<dbReference type="CDD" id="cd00033">
    <property type="entry name" value="CCP"/>
    <property type="match status" value="5"/>
</dbReference>
<dbReference type="InterPro" id="IPR002172">
    <property type="entry name" value="LDrepeatLR_classA_rpt"/>
</dbReference>
<evidence type="ECO:0000256" key="1">
    <source>
        <dbReference type="ARBA" id="ARBA00004479"/>
    </source>
</evidence>
<dbReference type="InterPro" id="IPR000742">
    <property type="entry name" value="EGF"/>
</dbReference>
<evidence type="ECO:0000256" key="14">
    <source>
        <dbReference type="PROSITE-ProRule" id="PRU00124"/>
    </source>
</evidence>
<dbReference type="FunFam" id="2.10.25.10:FF:000230">
    <property type="entry name" value="Delta-like protein"/>
    <property type="match status" value="1"/>
</dbReference>
<dbReference type="InterPro" id="IPR050350">
    <property type="entry name" value="Compl-Cell_Adhes-Reg"/>
</dbReference>
<dbReference type="InterPro" id="IPR000152">
    <property type="entry name" value="EGF-type_Asp/Asn_hydroxyl_site"/>
</dbReference>
<feature type="domain" description="EGF-like" evidence="17">
    <location>
        <begin position="1706"/>
        <end position="1742"/>
    </location>
</feature>
<feature type="domain" description="EGF-like" evidence="17">
    <location>
        <begin position="1782"/>
        <end position="1819"/>
    </location>
</feature>
<feature type="domain" description="CUB" evidence="16">
    <location>
        <begin position="244"/>
        <end position="356"/>
    </location>
</feature>
<dbReference type="InterPro" id="IPR026823">
    <property type="entry name" value="cEGF"/>
</dbReference>
<dbReference type="GO" id="GO:0042063">
    <property type="term" value="P:gliogenesis"/>
    <property type="evidence" value="ECO:0007669"/>
    <property type="project" value="UniProtKB-ARBA"/>
</dbReference>
<dbReference type="PANTHER" id="PTHR19325:SF502">
    <property type="entry name" value="BETA-2-GLYCOPROTEIN 1"/>
    <property type="match status" value="1"/>
</dbReference>
<dbReference type="Pfam" id="PF00084">
    <property type="entry name" value="Sushi"/>
    <property type="match status" value="4"/>
</dbReference>
<feature type="domain" description="Sushi" evidence="19">
    <location>
        <begin position="960"/>
        <end position="1026"/>
    </location>
</feature>
<evidence type="ECO:0000256" key="12">
    <source>
        <dbReference type="ARBA" id="ARBA00023180"/>
    </source>
</evidence>
<feature type="domain" description="Sushi" evidence="19">
    <location>
        <begin position="834"/>
        <end position="893"/>
    </location>
</feature>
<keyword evidence="12" id="KW-0325">Glycoprotein</keyword>
<feature type="domain" description="CUB" evidence="16">
    <location>
        <begin position="125"/>
        <end position="237"/>
    </location>
</feature>
<feature type="domain" description="Sushi" evidence="19">
    <location>
        <begin position="1027"/>
        <end position="1091"/>
    </location>
</feature>
<feature type="disulfide bond" evidence="13">
    <location>
        <begin position="1770"/>
        <end position="1779"/>
    </location>
</feature>
<keyword evidence="5" id="KW-0812">Transmembrane</keyword>
<keyword evidence="10 13" id="KW-1015">Disulfide bond</keyword>
<dbReference type="InterPro" id="IPR035914">
    <property type="entry name" value="Sperma_CUB_dom_sf"/>
</dbReference>
<sequence length="1822" mass="198120">MTSHFHDDVGVCVAGVSRLGGAANDERFLEWSDGSEATVAVGHWNDQQPDVDAGECVLVRLVDGGEALWSFTPCERKSPYVCQRPAAPAGSFHCTNGRFVRQGLTCDGEDDCGDGSDEIDCSNRCSYHYKQQSGTIQSKNSPNFYPNKQTCLYLIEVDLGYNVRLQFTEFQTEPRTDEVVVLAGGKTESSSRLVARLSGDLTGSQPTYTSNNNFMIVIFRSDENMPGTGFRASFTAVKDEAFPARKYVSATDTPQELTSPFYPQPYLGSQDYTWIITAEQKVKIVTLEILEVDLKGDDRILIRDGDMVFHPLLAELTSSSGAEPPYILSTGRDLYITMQTRGRETGKGFRFRFWQGCQVQLSGISGEIHSPGFDATGGGEYGTFQVCTYTVTVPQSQKVTVQFNTLDLHPTDEVMIYEGTDMLYNLTGNAAPPPFEISSGAFRVVFDSDAILVRRGFSITYSVDCPNPNFNAQTVVSPRTSVYTLGTSVRVSCIRGYSFSAIEFQDTNVFDAFQSLSEVTVTCMPGGTWNVQTLPLCEPVYCGKAPPVDNANVIQSTGTTYQATVRYQCSAGFTINGQFPNPDTITCTETGGWTPAPTCETAACPTLPTTIPNGGSSIKSGNGNVFGSIVEFACQPGYQIRGSPLLFCGSNGQWTAPQPTCEVLTCYVPFVPNAVSPHSGQMINVGTSTTVTCNTGYESNRPGGGPQTVGCSFDRTLQGLEGFECLYVDKCTQNPTYCAHVCSDTESGELTCSCRDGYTLNTADNRTCSDINECDTTAGCEQMCTDTMGSYTCSCAAGFGLFISDGTQNYHLARNEDGTRRGDVRRLNHSCVRVRCPDLPVVQNGYRMSAKSSYHYDDRVEYVCNLGFELSGNNLLTCTEAGQWDFNPPQCLAAKCLPDTIPPTLVNAASVFPMGAVNLNEVVTLTCNVPGRGTFTRTRTCVYQDGEYKLVGADYECGLIDCGQPPVEPGSVYQNLVTSNTTYGSSFTFNCQNLFNRTGASEMSGDNIVRCRSDGMWDFGSLRCEGLTCTDPGRPADGIQIASSYNQGDLVYFNCSRPGFTLTNPYPLVCQLNRLGNGLEWNTTIIPECVDTEKPSLFGCMTNATVNPYDTALSAIAIPNYSDNSAVKKFRVTDPGGAAVWPSATFLLSKPTTFRFTATDFNDNEDTCLTVVHILDNIPPTIQCRLDDFREAREFREEGQVIEVPFTASDVIVGDNVATLQPVFSPSSYRFVVSDNLLSATFPKFASQDVLATVQDTSGNIASCKFELTFRPESCSPYSLRTPLHGRKSCETTGSGYRCTLTCDNGYVFYDDPYSTTIVRTCNTGDMWIGTQVPACVKANDTDQEALFRQTFRFTYRIKAGETQTTCTNLDNYRNLINNVIPDAEARISETCATDNNADRPTGRIEISDIVAQGQNVIVNYTLTYDRRNRAIYTQCDGIVAVNFVGDFQLNRVLRQDFNPSNCPSIEIVEDTSDRNDVKYGEVVKPGEYFCNSGKQITYLQKDVCVGCPEGTRRSDDGTCQLCSVGTYSSFVGSPTCQNCPSGSSTFSTGAVSMAECTPVCQKGRFSPTGLQPCQMCPKDTYSLNSTYCQPCPANYVTRQTGSTAVTDCLRPCQLGYYNSEDGHGACTPCPKNYYSDTEGALKCKECSMSETTAGEGTTSLANCIEHTGCNASNNPCQNGGLCNFVNHDVVCACPDGYNGQFCELEVNQCASQPCYNGGGCTQQGNTYSCSCPTGTSGARCENVAKLCTSSICQNGGVCRNEVNDVTCLCRPGFSGNRCQNTQPICNPNPCQNGAQCVPSENVRFRCVCPAGYSGRLCDKNI</sequence>
<dbReference type="FunFam" id="2.10.25.10:FF:000012">
    <property type="entry name" value="Delta-like protein"/>
    <property type="match status" value="1"/>
</dbReference>
<dbReference type="Proteomes" id="UP001519460">
    <property type="component" value="Unassembled WGS sequence"/>
</dbReference>
<dbReference type="PROSITE" id="PS01180">
    <property type="entry name" value="CUB"/>
    <property type="match status" value="3"/>
</dbReference>
<evidence type="ECO:0000256" key="13">
    <source>
        <dbReference type="PROSITE-ProRule" id="PRU00076"/>
    </source>
</evidence>
<dbReference type="InterPro" id="IPR018097">
    <property type="entry name" value="EGF_Ca-bd_CS"/>
</dbReference>
<evidence type="ECO:0000256" key="15">
    <source>
        <dbReference type="PROSITE-ProRule" id="PRU00302"/>
    </source>
</evidence>
<evidence type="ECO:0000256" key="9">
    <source>
        <dbReference type="ARBA" id="ARBA00023136"/>
    </source>
</evidence>
<dbReference type="SMART" id="SM01411">
    <property type="entry name" value="Ephrin_rec_like"/>
    <property type="match status" value="3"/>
</dbReference>
<keyword evidence="6" id="KW-0732">Signal</keyword>
<reference evidence="20 21" key="1">
    <citation type="journal article" date="2023" name="Sci. Data">
        <title>Genome assembly of the Korean intertidal mud-creeper Batillaria attramentaria.</title>
        <authorList>
            <person name="Patra A.K."/>
            <person name="Ho P.T."/>
            <person name="Jun S."/>
            <person name="Lee S.J."/>
            <person name="Kim Y."/>
            <person name="Won Y.J."/>
        </authorList>
    </citation>
    <scope>NUCLEOTIDE SEQUENCE [LARGE SCALE GENOMIC DNA]</scope>
    <source>
        <strain evidence="20">Wonlab-2016</strain>
    </source>
</reference>
<dbReference type="InterPro" id="IPR016186">
    <property type="entry name" value="C-type_lectin-like/link_sf"/>
</dbReference>
<dbReference type="SMART" id="SM00181">
    <property type="entry name" value="EGF"/>
    <property type="match status" value="7"/>
</dbReference>
<dbReference type="SMART" id="SM00042">
    <property type="entry name" value="CUB"/>
    <property type="match status" value="3"/>
</dbReference>
<keyword evidence="3" id="KW-0254">Endocytosis</keyword>
<protein>
    <submittedName>
        <fullName evidence="20">Uncharacterized protein</fullName>
    </submittedName>
</protein>
<dbReference type="SUPFAM" id="SSF57184">
    <property type="entry name" value="Growth factor receptor domain"/>
    <property type="match status" value="1"/>
</dbReference>
<evidence type="ECO:0000256" key="3">
    <source>
        <dbReference type="ARBA" id="ARBA00022583"/>
    </source>
</evidence>
<dbReference type="PROSITE" id="PS00022">
    <property type="entry name" value="EGF_1"/>
    <property type="match status" value="4"/>
</dbReference>
<name>A0ABD0J3D2_9CAEN</name>
<dbReference type="InterPro" id="IPR016187">
    <property type="entry name" value="CTDL_fold"/>
</dbReference>
<dbReference type="CDD" id="cd00037">
    <property type="entry name" value="CLECT"/>
    <property type="match status" value="1"/>
</dbReference>
<evidence type="ECO:0000256" key="8">
    <source>
        <dbReference type="ARBA" id="ARBA00022989"/>
    </source>
</evidence>
<dbReference type="InterPro" id="IPR036055">
    <property type="entry name" value="LDL_receptor-like_sf"/>
</dbReference>
<evidence type="ECO:0000259" key="17">
    <source>
        <dbReference type="PROSITE" id="PS50026"/>
    </source>
</evidence>
<dbReference type="CDD" id="cd00054">
    <property type="entry name" value="EGF_CA"/>
    <property type="match status" value="4"/>
</dbReference>
<proteinExistence type="predicted"/>
<dbReference type="Pfam" id="PF00431">
    <property type="entry name" value="CUB"/>
    <property type="match status" value="3"/>
</dbReference>
<feature type="disulfide bond" evidence="15">
    <location>
        <begin position="864"/>
        <end position="891"/>
    </location>
</feature>
<evidence type="ECO:0000259" key="16">
    <source>
        <dbReference type="PROSITE" id="PS01180"/>
    </source>
</evidence>
<keyword evidence="7" id="KW-0677">Repeat</keyword>
<feature type="domain" description="EGF-like" evidence="17">
    <location>
        <begin position="1666"/>
        <end position="1704"/>
    </location>
</feature>
<dbReference type="Gene3D" id="3.10.100.10">
    <property type="entry name" value="Mannose-Binding Protein A, subunit A"/>
    <property type="match status" value="1"/>
</dbReference>
<dbReference type="CDD" id="cd00041">
    <property type="entry name" value="CUB"/>
    <property type="match status" value="3"/>
</dbReference>
<dbReference type="InterPro" id="IPR001304">
    <property type="entry name" value="C-type_lectin-like"/>
</dbReference>
<comment type="caution">
    <text evidence="20">The sequence shown here is derived from an EMBL/GenBank/DDBJ whole genome shotgun (WGS) entry which is preliminary data.</text>
</comment>
<feature type="disulfide bond" evidence="15">
    <location>
        <begin position="634"/>
        <end position="661"/>
    </location>
</feature>
<evidence type="ECO:0000256" key="5">
    <source>
        <dbReference type="ARBA" id="ARBA00022692"/>
    </source>
</evidence>
<evidence type="ECO:0000256" key="7">
    <source>
        <dbReference type="ARBA" id="ARBA00022737"/>
    </source>
</evidence>
<dbReference type="Pfam" id="PF07699">
    <property type="entry name" value="Ephrin_rec_like"/>
    <property type="match status" value="3"/>
</dbReference>
<dbReference type="FunFam" id="2.10.25.10:FF:000009">
    <property type="entry name" value="Low-density lipoprotein receptor isoform 1"/>
    <property type="match status" value="1"/>
</dbReference>
<evidence type="ECO:0000256" key="4">
    <source>
        <dbReference type="ARBA" id="ARBA00022659"/>
    </source>
</evidence>
<feature type="domain" description="Sushi" evidence="19">
    <location>
        <begin position="540"/>
        <end position="601"/>
    </location>
</feature>
<dbReference type="Gene3D" id="2.10.70.10">
    <property type="entry name" value="Complement Module, domain 1"/>
    <property type="match status" value="6"/>
</dbReference>
<organism evidence="20 21">
    <name type="scientific">Batillaria attramentaria</name>
    <dbReference type="NCBI Taxonomy" id="370345"/>
    <lineage>
        <taxon>Eukaryota</taxon>
        <taxon>Metazoa</taxon>
        <taxon>Spiralia</taxon>
        <taxon>Lophotrochozoa</taxon>
        <taxon>Mollusca</taxon>
        <taxon>Gastropoda</taxon>
        <taxon>Caenogastropoda</taxon>
        <taxon>Sorbeoconcha</taxon>
        <taxon>Cerithioidea</taxon>
        <taxon>Batillariidae</taxon>
        <taxon>Batillaria</taxon>
    </lineage>
</organism>
<keyword evidence="4 15" id="KW-0768">Sushi</keyword>
<feature type="non-terminal residue" evidence="20">
    <location>
        <position position="1822"/>
    </location>
</feature>
<dbReference type="Gene3D" id="2.10.50.10">
    <property type="entry name" value="Tumor Necrosis Factor Receptor, subunit A, domain 2"/>
    <property type="match status" value="2"/>
</dbReference>
<keyword evidence="9" id="KW-0472">Membrane</keyword>
<comment type="subcellular location">
    <subcellularLocation>
        <location evidence="1">Membrane</location>
        <topology evidence="1">Single-pass type I membrane protein</topology>
    </subcellularLocation>
</comment>
<dbReference type="PROSITE" id="PS50923">
    <property type="entry name" value="SUSHI"/>
    <property type="match status" value="6"/>
</dbReference>
<evidence type="ECO:0000313" key="20">
    <source>
        <dbReference type="EMBL" id="KAK7452815.1"/>
    </source>
</evidence>
<gene>
    <name evidence="20" type="ORF">BaRGS_00039699</name>
</gene>
<evidence type="ECO:0000259" key="18">
    <source>
        <dbReference type="PROSITE" id="PS50041"/>
    </source>
</evidence>
<feature type="domain" description="Sushi" evidence="19">
    <location>
        <begin position="463"/>
        <end position="539"/>
    </location>
</feature>
<dbReference type="InterPro" id="IPR000436">
    <property type="entry name" value="Sushi_SCR_CCP_dom"/>
</dbReference>
<keyword evidence="2 13" id="KW-0245">EGF-like domain</keyword>
<dbReference type="Pfam" id="PF00008">
    <property type="entry name" value="EGF"/>
    <property type="match status" value="2"/>
</dbReference>
<dbReference type="Pfam" id="PF00057">
    <property type="entry name" value="Ldl_recept_a"/>
    <property type="match status" value="1"/>
</dbReference>
<dbReference type="PROSITE" id="PS50026">
    <property type="entry name" value="EGF_3"/>
    <property type="match status" value="4"/>
</dbReference>
<feature type="domain" description="EGF-like" evidence="17">
    <location>
        <begin position="1744"/>
        <end position="1780"/>
    </location>
</feature>
<dbReference type="GO" id="GO:0005886">
    <property type="term" value="C:plasma membrane"/>
    <property type="evidence" value="ECO:0007669"/>
    <property type="project" value="UniProtKB-ARBA"/>
</dbReference>
<dbReference type="EMBL" id="JACVVK020000714">
    <property type="protein sequence ID" value="KAK7452815.1"/>
    <property type="molecule type" value="Genomic_DNA"/>
</dbReference>
<dbReference type="PROSITE" id="PS01186">
    <property type="entry name" value="EGF_2"/>
    <property type="match status" value="3"/>
</dbReference>
<dbReference type="PROSITE" id="PS50068">
    <property type="entry name" value="LDLRA_2"/>
    <property type="match status" value="1"/>
</dbReference>
<feature type="domain" description="C-type lectin" evidence="18">
    <location>
        <begin position="30"/>
        <end position="83"/>
    </location>
</feature>
<dbReference type="Gene3D" id="4.10.400.10">
    <property type="entry name" value="Low-density Lipoprotein Receptor"/>
    <property type="match status" value="1"/>
</dbReference>
<dbReference type="GO" id="GO:0006897">
    <property type="term" value="P:endocytosis"/>
    <property type="evidence" value="ECO:0007669"/>
    <property type="project" value="UniProtKB-KW"/>
</dbReference>
<keyword evidence="21" id="KW-1185">Reference proteome</keyword>
<dbReference type="SUPFAM" id="SSF57535">
    <property type="entry name" value="Complement control module/SCR domain"/>
    <property type="match status" value="6"/>
</dbReference>
<evidence type="ECO:0000313" key="21">
    <source>
        <dbReference type="Proteomes" id="UP001519460"/>
    </source>
</evidence>
<feature type="disulfide bond" evidence="13">
    <location>
        <begin position="1732"/>
        <end position="1741"/>
    </location>
</feature>
<dbReference type="SMART" id="SM00192">
    <property type="entry name" value="LDLa"/>
    <property type="match status" value="1"/>
</dbReference>
<dbReference type="InterPro" id="IPR009030">
    <property type="entry name" value="Growth_fac_rcpt_cys_sf"/>
</dbReference>
<feature type="domain" description="CUB" evidence="16">
    <location>
        <begin position="357"/>
        <end position="464"/>
    </location>
</feature>
<evidence type="ECO:0000256" key="6">
    <source>
        <dbReference type="ARBA" id="ARBA00022729"/>
    </source>
</evidence>
<dbReference type="SUPFAM" id="SSF57196">
    <property type="entry name" value="EGF/Laminin"/>
    <property type="match status" value="6"/>
</dbReference>
<dbReference type="PROSITE" id="PS50041">
    <property type="entry name" value="C_TYPE_LECTIN_2"/>
    <property type="match status" value="1"/>
</dbReference>
<dbReference type="SUPFAM" id="SSF56436">
    <property type="entry name" value="C-type lectin-like"/>
    <property type="match status" value="1"/>
</dbReference>
<dbReference type="PROSITE" id="PS00010">
    <property type="entry name" value="ASX_HYDROXYL"/>
    <property type="match status" value="1"/>
</dbReference>
<feature type="disulfide bond" evidence="13">
    <location>
        <begin position="1694"/>
        <end position="1703"/>
    </location>
</feature>
<comment type="caution">
    <text evidence="13">Lacks conserved residue(s) required for the propagation of feature annotation.</text>
</comment>
<keyword evidence="11" id="KW-0675">Receptor</keyword>
<dbReference type="SMART" id="SM00179">
    <property type="entry name" value="EGF_CA"/>
    <property type="match status" value="5"/>
</dbReference>
<dbReference type="SUPFAM" id="SSF49854">
    <property type="entry name" value="Spermadhesin, CUB domain"/>
    <property type="match status" value="3"/>
</dbReference>
<feature type="disulfide bond" evidence="14">
    <location>
        <begin position="94"/>
        <end position="112"/>
    </location>
</feature>
<evidence type="ECO:0000256" key="11">
    <source>
        <dbReference type="ARBA" id="ARBA00023170"/>
    </source>
</evidence>
<accession>A0ABD0J3D2</accession>
<dbReference type="GO" id="GO:0048666">
    <property type="term" value="P:neuron development"/>
    <property type="evidence" value="ECO:0007669"/>
    <property type="project" value="UniProtKB-ARBA"/>
</dbReference>
<dbReference type="Pfam" id="PF12662">
    <property type="entry name" value="cEGF"/>
    <property type="match status" value="1"/>
</dbReference>
<dbReference type="InterPro" id="IPR035976">
    <property type="entry name" value="Sushi/SCR/CCP_sf"/>
</dbReference>
<dbReference type="CDD" id="cd00112">
    <property type="entry name" value="LDLa"/>
    <property type="match status" value="1"/>
</dbReference>
<evidence type="ECO:0000259" key="19">
    <source>
        <dbReference type="PROSITE" id="PS50923"/>
    </source>
</evidence>
<dbReference type="SMART" id="SM00032">
    <property type="entry name" value="CCP"/>
    <property type="match status" value="8"/>
</dbReference>
<feature type="domain" description="Sushi" evidence="19">
    <location>
        <begin position="602"/>
        <end position="663"/>
    </location>
</feature>
<dbReference type="FunFam" id="2.10.70.10:FF:000014">
    <property type="entry name" value="Membrane cofactor protein"/>
    <property type="match status" value="1"/>
</dbReference>
<dbReference type="Gene3D" id="2.60.120.290">
    <property type="entry name" value="Spermadhesin, CUB domain"/>
    <property type="match status" value="3"/>
</dbReference>
<evidence type="ECO:0000256" key="2">
    <source>
        <dbReference type="ARBA" id="ARBA00022536"/>
    </source>
</evidence>
<dbReference type="PROSITE" id="PS01187">
    <property type="entry name" value="EGF_CA"/>
    <property type="match status" value="1"/>
</dbReference>
<dbReference type="PANTHER" id="PTHR19325">
    <property type="entry name" value="COMPLEMENT COMPONENT-RELATED SUSHI DOMAIN-CONTAINING"/>
    <property type="match status" value="1"/>
</dbReference>
<dbReference type="InterPro" id="IPR011641">
    <property type="entry name" value="Tyr-kin_ephrin_A/B_rcpt-like"/>
</dbReference>